<dbReference type="Proteomes" id="UP000750711">
    <property type="component" value="Unassembled WGS sequence"/>
</dbReference>
<protein>
    <submittedName>
        <fullName evidence="2">Uncharacterized protein</fullName>
    </submittedName>
</protein>
<proteinExistence type="predicted"/>
<feature type="region of interest" description="Disordered" evidence="1">
    <location>
        <begin position="225"/>
        <end position="269"/>
    </location>
</feature>
<evidence type="ECO:0000313" key="2">
    <source>
        <dbReference type="EMBL" id="KAH0555928.1"/>
    </source>
</evidence>
<sequence>MEGAFYTDPTNVQHFGLCHITGDFLSPVQNVNILPFETSRNGEISPAQYLRCIRAILDMESWSSELDEEFCKLRGPEHLNIGRVNNKIPISEVCRRAWDEMSFRLIVDWSSYDRQTGEFDCTFEWVDEPDQNIFNFWHDPFYTRSPAGYPMDGARIPFRQLVARAIDGRESEIPPVPSAHLIYLREIAMRTGDQLSLIRSILDESDGEADVEDNLEDEVNVEFAEPVTSEDGLDEDMEDLEEDLREVNLDEDDDEDMGEDQDEEDDVGYELVMELIRPASSHGFEEDGSNDED</sequence>
<reference evidence="2" key="1">
    <citation type="submission" date="2021-03" db="EMBL/GenBank/DDBJ databases">
        <title>Comparative genomics and phylogenomic investigation of the class Geoglossomycetes provide insights into ecological specialization and systematics.</title>
        <authorList>
            <person name="Melie T."/>
            <person name="Pirro S."/>
            <person name="Miller A.N."/>
            <person name="Quandt A."/>
        </authorList>
    </citation>
    <scope>NUCLEOTIDE SEQUENCE</scope>
    <source>
        <strain evidence="2">CAQ_001_2017</strain>
    </source>
</reference>
<evidence type="ECO:0000313" key="3">
    <source>
        <dbReference type="Proteomes" id="UP000750711"/>
    </source>
</evidence>
<comment type="caution">
    <text evidence="2">The sequence shown here is derived from an EMBL/GenBank/DDBJ whole genome shotgun (WGS) entry which is preliminary data.</text>
</comment>
<accession>A0A9P8RL09</accession>
<name>A0A9P8RL09_9PEZI</name>
<organism evidence="2 3">
    <name type="scientific">Trichoglossum hirsutum</name>
    <dbReference type="NCBI Taxonomy" id="265104"/>
    <lineage>
        <taxon>Eukaryota</taxon>
        <taxon>Fungi</taxon>
        <taxon>Dikarya</taxon>
        <taxon>Ascomycota</taxon>
        <taxon>Pezizomycotina</taxon>
        <taxon>Geoglossomycetes</taxon>
        <taxon>Geoglossales</taxon>
        <taxon>Geoglossaceae</taxon>
        <taxon>Trichoglossum</taxon>
    </lineage>
</organism>
<dbReference type="AlphaFoldDB" id="A0A9P8RL09"/>
<gene>
    <name evidence="2" type="ORF">GP486_006129</name>
</gene>
<dbReference type="EMBL" id="JAGHQM010001297">
    <property type="protein sequence ID" value="KAH0555928.1"/>
    <property type="molecule type" value="Genomic_DNA"/>
</dbReference>
<feature type="compositionally biased region" description="Acidic residues" evidence="1">
    <location>
        <begin position="231"/>
        <end position="268"/>
    </location>
</feature>
<evidence type="ECO:0000256" key="1">
    <source>
        <dbReference type="SAM" id="MobiDB-lite"/>
    </source>
</evidence>
<keyword evidence="3" id="KW-1185">Reference proteome</keyword>